<dbReference type="Proteomes" id="UP001589890">
    <property type="component" value="Unassembled WGS sequence"/>
</dbReference>
<keyword evidence="1" id="KW-0472">Membrane</keyword>
<dbReference type="EMBL" id="JBHLTC010000039">
    <property type="protein sequence ID" value="MFC0628481.1"/>
    <property type="molecule type" value="Genomic_DNA"/>
</dbReference>
<reference evidence="3 4" key="1">
    <citation type="submission" date="2024-09" db="EMBL/GenBank/DDBJ databases">
        <authorList>
            <person name="Sun Q."/>
            <person name="Mori K."/>
        </authorList>
    </citation>
    <scope>NUCLEOTIDE SEQUENCE [LARGE SCALE GENOMIC DNA]</scope>
    <source>
        <strain evidence="3 4">CGMCC 1.15906</strain>
    </source>
</reference>
<dbReference type="InterPro" id="IPR003675">
    <property type="entry name" value="Rce1/LyrA-like_dom"/>
</dbReference>
<feature type="transmembrane region" description="Helical" evidence="1">
    <location>
        <begin position="70"/>
        <end position="92"/>
    </location>
</feature>
<dbReference type="PANTHER" id="PTHR36435">
    <property type="entry name" value="SLR1288 PROTEIN"/>
    <property type="match status" value="1"/>
</dbReference>
<evidence type="ECO:0000256" key="1">
    <source>
        <dbReference type="SAM" id="Phobius"/>
    </source>
</evidence>
<evidence type="ECO:0000259" key="2">
    <source>
        <dbReference type="Pfam" id="PF02517"/>
    </source>
</evidence>
<feature type="transmembrane region" description="Helical" evidence="1">
    <location>
        <begin position="233"/>
        <end position="252"/>
    </location>
</feature>
<feature type="domain" description="CAAX prenyl protease 2/Lysostaphin resistance protein A-like" evidence="2">
    <location>
        <begin position="151"/>
        <end position="244"/>
    </location>
</feature>
<feature type="transmembrane region" description="Helical" evidence="1">
    <location>
        <begin position="148"/>
        <end position="165"/>
    </location>
</feature>
<name>A0ABV6QV30_9ACTN</name>
<feature type="transmembrane region" description="Helical" evidence="1">
    <location>
        <begin position="209"/>
        <end position="226"/>
    </location>
</feature>
<keyword evidence="1" id="KW-1133">Transmembrane helix</keyword>
<dbReference type="InterPro" id="IPR052710">
    <property type="entry name" value="CAAX_protease"/>
</dbReference>
<protein>
    <submittedName>
        <fullName evidence="3">Lysostaphin resistance A-like protein</fullName>
    </submittedName>
</protein>
<dbReference type="RefSeq" id="WP_380054837.1">
    <property type="nucleotide sequence ID" value="NZ_JBHLTC010000039.1"/>
</dbReference>
<accession>A0ABV6QV30</accession>
<sequence>MAYNQFPLQDVVPGDPQPYHRQMRNSWFAVWRPALGTLAILCGWIIITVICVLPIQALDPEAAKKVGWEMLLATNLSLAALIPLSLGMAKFLHQQPSGLLSSLKPGLRWRPLAIFLIAAVVVEVAMLGVALLLPVDFATEVSGKADDATAIIVVVLLTSTFQAAGEEYFFRGYLLQAFGSIMRSPIVPILLTALIFTLFHGVWPWESLALFFDRFAFGVLAGWLVVRTGGLEAAIAVHAVNNIITFIFAAMTDSVTESLGITDAPWSLVLVDIAKFVLFAAIGLWIARKLDLQRTARVALPPLAKPV</sequence>
<dbReference type="PANTHER" id="PTHR36435:SF1">
    <property type="entry name" value="CAAX AMINO TERMINAL PROTEASE FAMILY PROTEIN"/>
    <property type="match status" value="1"/>
</dbReference>
<evidence type="ECO:0000313" key="4">
    <source>
        <dbReference type="Proteomes" id="UP001589890"/>
    </source>
</evidence>
<organism evidence="3 4">
    <name type="scientific">Kribbella deserti</name>
    <dbReference type="NCBI Taxonomy" id="1926257"/>
    <lineage>
        <taxon>Bacteria</taxon>
        <taxon>Bacillati</taxon>
        <taxon>Actinomycetota</taxon>
        <taxon>Actinomycetes</taxon>
        <taxon>Propionibacteriales</taxon>
        <taxon>Kribbellaceae</taxon>
        <taxon>Kribbella</taxon>
    </lineage>
</organism>
<keyword evidence="1" id="KW-0812">Transmembrane</keyword>
<evidence type="ECO:0000313" key="3">
    <source>
        <dbReference type="EMBL" id="MFC0628481.1"/>
    </source>
</evidence>
<feature type="transmembrane region" description="Helical" evidence="1">
    <location>
        <begin position="112"/>
        <end position="133"/>
    </location>
</feature>
<feature type="transmembrane region" description="Helical" evidence="1">
    <location>
        <begin position="186"/>
        <end position="203"/>
    </location>
</feature>
<comment type="caution">
    <text evidence="3">The sequence shown here is derived from an EMBL/GenBank/DDBJ whole genome shotgun (WGS) entry which is preliminary data.</text>
</comment>
<proteinExistence type="predicted"/>
<keyword evidence="4" id="KW-1185">Reference proteome</keyword>
<gene>
    <name evidence="3" type="ORF">ACFFGN_30710</name>
</gene>
<feature type="transmembrane region" description="Helical" evidence="1">
    <location>
        <begin position="30"/>
        <end position="58"/>
    </location>
</feature>
<feature type="transmembrane region" description="Helical" evidence="1">
    <location>
        <begin position="264"/>
        <end position="287"/>
    </location>
</feature>
<dbReference type="Pfam" id="PF02517">
    <property type="entry name" value="Rce1-like"/>
    <property type="match status" value="1"/>
</dbReference>